<accession>A0ABP9WF08</accession>
<proteinExistence type="predicted"/>
<reference evidence="1 2" key="1">
    <citation type="submission" date="2024-02" db="EMBL/GenBank/DDBJ databases">
        <title>Deinococcus carri NBRC 110142.</title>
        <authorList>
            <person name="Ichikawa N."/>
            <person name="Katano-Makiyama Y."/>
            <person name="Hidaka K."/>
        </authorList>
    </citation>
    <scope>NUCLEOTIDE SEQUENCE [LARGE SCALE GENOMIC DNA]</scope>
    <source>
        <strain evidence="1 2">NBRC 110142</strain>
    </source>
</reference>
<sequence>MSPLGSLTAYEAISSLGAIVPLSRLSSEEREDAEQAAYAARRFLPYDSTTSQVLSGPYRGLPIRDAEEREVEHLLQTYRYIRARTVTLRPWWRLFRATPTVVLMPANLLEVLL</sequence>
<gene>
    <name evidence="1" type="ORF">Dcar01_03839</name>
</gene>
<comment type="caution">
    <text evidence="1">The sequence shown here is derived from an EMBL/GenBank/DDBJ whole genome shotgun (WGS) entry which is preliminary data.</text>
</comment>
<evidence type="ECO:0000313" key="2">
    <source>
        <dbReference type="Proteomes" id="UP001401887"/>
    </source>
</evidence>
<protein>
    <submittedName>
        <fullName evidence="1">Uncharacterized protein</fullName>
    </submittedName>
</protein>
<name>A0ABP9WF08_9DEIO</name>
<dbReference type="Proteomes" id="UP001401887">
    <property type="component" value="Unassembled WGS sequence"/>
</dbReference>
<keyword evidence="2" id="KW-1185">Reference proteome</keyword>
<evidence type="ECO:0000313" key="1">
    <source>
        <dbReference type="EMBL" id="GAA5515075.1"/>
    </source>
</evidence>
<dbReference type="EMBL" id="BAABRP010000037">
    <property type="protein sequence ID" value="GAA5515075.1"/>
    <property type="molecule type" value="Genomic_DNA"/>
</dbReference>
<dbReference type="RefSeq" id="WP_345468517.1">
    <property type="nucleotide sequence ID" value="NZ_BAABRP010000037.1"/>
</dbReference>
<organism evidence="1 2">
    <name type="scientific">Deinococcus carri</name>
    <dbReference type="NCBI Taxonomy" id="1211323"/>
    <lineage>
        <taxon>Bacteria</taxon>
        <taxon>Thermotogati</taxon>
        <taxon>Deinococcota</taxon>
        <taxon>Deinococci</taxon>
        <taxon>Deinococcales</taxon>
        <taxon>Deinococcaceae</taxon>
        <taxon>Deinococcus</taxon>
    </lineage>
</organism>